<dbReference type="RefSeq" id="WP_090133363.1">
    <property type="nucleotide sequence ID" value="NZ_FOLY01000004.1"/>
</dbReference>
<accession>A0A1I1KJP6</accession>
<keyword evidence="5" id="KW-1185">Reference proteome</keyword>
<dbReference type="SUPFAM" id="SSF53955">
    <property type="entry name" value="Lysozyme-like"/>
    <property type="match status" value="1"/>
</dbReference>
<evidence type="ECO:0000313" key="5">
    <source>
        <dbReference type="Proteomes" id="UP000199046"/>
    </source>
</evidence>
<dbReference type="Proteomes" id="UP000199046">
    <property type="component" value="Unassembled WGS sequence"/>
</dbReference>
<feature type="domain" description="TtsA-like Glycoside hydrolase family 108" evidence="2">
    <location>
        <begin position="13"/>
        <end position="93"/>
    </location>
</feature>
<dbReference type="Pfam" id="PF09374">
    <property type="entry name" value="PG_binding_3"/>
    <property type="match status" value="1"/>
</dbReference>
<evidence type="ECO:0000256" key="1">
    <source>
        <dbReference type="SAM" id="MobiDB-lite"/>
    </source>
</evidence>
<dbReference type="Gene3D" id="1.20.141.10">
    <property type="entry name" value="Chitosanase, subunit A, domain 1"/>
    <property type="match status" value="1"/>
</dbReference>
<sequence>MNESQRSQIIVALMKREGGFVDHPDDRGGATNYGITQRVAAEHGYRGSMRDLPQMLAEKIYLKTYWHAMKLDEVSARAPALAIAMLDYGVHSGTGRAARQLQEVINVLSNNGRRWSVVEVDGCIGTQTLRAVDAMLKLRGVNSGNTLASTVNALRLAWLVDLARRDVSQQAFAQGWIDRVVRLEEAMYDIKPGTGRNAESRERRGSRHGMA</sequence>
<dbReference type="STRING" id="402385.SAMN05421848_1901"/>
<evidence type="ECO:0000259" key="2">
    <source>
        <dbReference type="Pfam" id="PF05838"/>
    </source>
</evidence>
<feature type="domain" description="Peptidoglycan binding" evidence="3">
    <location>
        <begin position="97"/>
        <end position="181"/>
    </location>
</feature>
<dbReference type="InterPro" id="IPR008565">
    <property type="entry name" value="TtsA-like_GH18_dom"/>
</dbReference>
<evidence type="ECO:0000313" key="4">
    <source>
        <dbReference type="EMBL" id="SFC58898.1"/>
    </source>
</evidence>
<protein>
    <submittedName>
        <fullName evidence="4">Predicted Peptidoglycan domain-containing protein</fullName>
    </submittedName>
</protein>
<dbReference type="EMBL" id="FOLY01000004">
    <property type="protein sequence ID" value="SFC58898.1"/>
    <property type="molecule type" value="Genomic_DNA"/>
</dbReference>
<feature type="region of interest" description="Disordered" evidence="1">
    <location>
        <begin position="192"/>
        <end position="211"/>
    </location>
</feature>
<proteinExistence type="predicted"/>
<dbReference type="Pfam" id="PF05838">
    <property type="entry name" value="Glyco_hydro_108"/>
    <property type="match status" value="1"/>
</dbReference>
<dbReference type="InterPro" id="IPR023346">
    <property type="entry name" value="Lysozyme-like_dom_sf"/>
</dbReference>
<reference evidence="5" key="1">
    <citation type="submission" date="2016-10" db="EMBL/GenBank/DDBJ databases">
        <authorList>
            <person name="Varghese N."/>
            <person name="Submissions S."/>
        </authorList>
    </citation>
    <scope>NUCLEOTIDE SEQUENCE [LARGE SCALE GENOMIC DNA]</scope>
    <source>
        <strain evidence="5">DSM 23439</strain>
    </source>
</reference>
<evidence type="ECO:0000259" key="3">
    <source>
        <dbReference type="Pfam" id="PF09374"/>
    </source>
</evidence>
<dbReference type="CDD" id="cd13926">
    <property type="entry name" value="N-acetylmuramidase_GH108"/>
    <property type="match status" value="1"/>
</dbReference>
<name>A0A1I1KJP6_9GAMM</name>
<organism evidence="4 5">
    <name type="scientific">Kushneria avicenniae</name>
    <dbReference type="NCBI Taxonomy" id="402385"/>
    <lineage>
        <taxon>Bacteria</taxon>
        <taxon>Pseudomonadati</taxon>
        <taxon>Pseudomonadota</taxon>
        <taxon>Gammaproteobacteria</taxon>
        <taxon>Oceanospirillales</taxon>
        <taxon>Halomonadaceae</taxon>
        <taxon>Kushneria</taxon>
    </lineage>
</organism>
<dbReference type="OrthoDB" id="9815229at2"/>
<dbReference type="InterPro" id="IPR018537">
    <property type="entry name" value="Peptidoglycan-bd_3"/>
</dbReference>
<dbReference type="AlphaFoldDB" id="A0A1I1KJP6"/>
<gene>
    <name evidence="4" type="ORF">SAMN05421848_1901</name>
</gene>